<evidence type="ECO:0008006" key="4">
    <source>
        <dbReference type="Google" id="ProtNLM"/>
    </source>
</evidence>
<dbReference type="EMBL" id="MU150710">
    <property type="protein sequence ID" value="KAF9455386.1"/>
    <property type="molecule type" value="Genomic_DNA"/>
</dbReference>
<proteinExistence type="predicted"/>
<comment type="caution">
    <text evidence="2">The sequence shown here is derived from an EMBL/GenBank/DDBJ whole genome shotgun (WGS) entry which is preliminary data.</text>
</comment>
<feature type="compositionally biased region" description="Polar residues" evidence="1">
    <location>
        <begin position="43"/>
        <end position="59"/>
    </location>
</feature>
<dbReference type="Proteomes" id="UP000807353">
    <property type="component" value="Unassembled WGS sequence"/>
</dbReference>
<evidence type="ECO:0000256" key="1">
    <source>
        <dbReference type="SAM" id="MobiDB-lite"/>
    </source>
</evidence>
<reference evidence="2" key="1">
    <citation type="submission" date="2020-11" db="EMBL/GenBank/DDBJ databases">
        <authorList>
            <consortium name="DOE Joint Genome Institute"/>
            <person name="Ahrendt S."/>
            <person name="Riley R."/>
            <person name="Andreopoulos W."/>
            <person name="Labutti K."/>
            <person name="Pangilinan J."/>
            <person name="Ruiz-Duenas F.J."/>
            <person name="Barrasa J.M."/>
            <person name="Sanchez-Garcia M."/>
            <person name="Camarero S."/>
            <person name="Miyauchi S."/>
            <person name="Serrano A."/>
            <person name="Linde D."/>
            <person name="Babiker R."/>
            <person name="Drula E."/>
            <person name="Ayuso-Fernandez I."/>
            <person name="Pacheco R."/>
            <person name="Padilla G."/>
            <person name="Ferreira P."/>
            <person name="Barriuso J."/>
            <person name="Kellner H."/>
            <person name="Castanera R."/>
            <person name="Alfaro M."/>
            <person name="Ramirez L."/>
            <person name="Pisabarro A.G."/>
            <person name="Kuo A."/>
            <person name="Tritt A."/>
            <person name="Lipzen A."/>
            <person name="He G."/>
            <person name="Yan M."/>
            <person name="Ng V."/>
            <person name="Cullen D."/>
            <person name="Martin F."/>
            <person name="Rosso M.-N."/>
            <person name="Henrissat B."/>
            <person name="Hibbett D."/>
            <person name="Martinez A.T."/>
            <person name="Grigoriev I.V."/>
        </authorList>
    </citation>
    <scope>NUCLEOTIDE SEQUENCE</scope>
    <source>
        <strain evidence="2">CBS 247.69</strain>
    </source>
</reference>
<evidence type="ECO:0000313" key="2">
    <source>
        <dbReference type="EMBL" id="KAF9455386.1"/>
    </source>
</evidence>
<dbReference type="OrthoDB" id="3253623at2759"/>
<protein>
    <recommendedName>
        <fullName evidence="4">Transposase</fullName>
    </recommendedName>
</protein>
<organism evidence="2 3">
    <name type="scientific">Collybia nuda</name>
    <dbReference type="NCBI Taxonomy" id="64659"/>
    <lineage>
        <taxon>Eukaryota</taxon>
        <taxon>Fungi</taxon>
        <taxon>Dikarya</taxon>
        <taxon>Basidiomycota</taxon>
        <taxon>Agaricomycotina</taxon>
        <taxon>Agaricomycetes</taxon>
        <taxon>Agaricomycetidae</taxon>
        <taxon>Agaricales</taxon>
        <taxon>Tricholomatineae</taxon>
        <taxon>Clitocybaceae</taxon>
        <taxon>Collybia</taxon>
    </lineage>
</organism>
<feature type="region of interest" description="Disordered" evidence="1">
    <location>
        <begin position="36"/>
        <end position="65"/>
    </location>
</feature>
<name>A0A9P5XTX3_9AGAR</name>
<keyword evidence="3" id="KW-1185">Reference proteome</keyword>
<dbReference type="AlphaFoldDB" id="A0A9P5XTX3"/>
<accession>A0A9P5XTX3</accession>
<evidence type="ECO:0000313" key="3">
    <source>
        <dbReference type="Proteomes" id="UP000807353"/>
    </source>
</evidence>
<gene>
    <name evidence="2" type="ORF">BDZ94DRAFT_1327589</name>
</gene>
<sequence length="275" mass="30911">MAPRVICTCYHCIKSSVTINGTVQPGRLVHATTRRNHEKHIQHSASPRLRQTPSSSASKQYKPPDTPTDITFSTVQIVQMVCILIAWLHLQAGVSRSVANTILKAVQLIISMALHLIETALSSAGFTISLVGLTIPQDVRTAFVHCIHEPDIIRIVCCPVCFSLYSRPVPLKCQWKESPRSRPCNTDLWKHENTSKGPKEVPKRFYSTQSFDSWLEFFLARKVIVNALDETFRQRGNRPAAFGGDMHDVQDSPAWQDLTGIFSNPYHLVFGIYVD</sequence>